<dbReference type="STRING" id="1445510.YC6258_05322"/>
<dbReference type="SUPFAM" id="SSF51182">
    <property type="entry name" value="RmlC-like cupins"/>
    <property type="match status" value="1"/>
</dbReference>
<organism evidence="6 7">
    <name type="scientific">Gynuella sunshinyii YC6258</name>
    <dbReference type="NCBI Taxonomy" id="1445510"/>
    <lineage>
        <taxon>Bacteria</taxon>
        <taxon>Pseudomonadati</taxon>
        <taxon>Pseudomonadota</taxon>
        <taxon>Gammaproteobacteria</taxon>
        <taxon>Oceanospirillales</taxon>
        <taxon>Saccharospirillaceae</taxon>
        <taxon>Gynuella</taxon>
    </lineage>
</organism>
<dbReference type="InterPro" id="IPR003829">
    <property type="entry name" value="Pirin_N_dom"/>
</dbReference>
<dbReference type="CDD" id="cd02910">
    <property type="entry name" value="cupin_Yhhw_N"/>
    <property type="match status" value="1"/>
</dbReference>
<evidence type="ECO:0000256" key="3">
    <source>
        <dbReference type="RuleBase" id="RU003457"/>
    </source>
</evidence>
<feature type="binding site" evidence="2">
    <location>
        <position position="101"/>
    </location>
    <ligand>
        <name>Fe cation</name>
        <dbReference type="ChEBI" id="CHEBI:24875"/>
    </ligand>
</feature>
<dbReference type="InterPro" id="IPR041602">
    <property type="entry name" value="Quercetinase_C"/>
</dbReference>
<dbReference type="OrthoDB" id="9780903at2"/>
<evidence type="ECO:0000256" key="1">
    <source>
        <dbReference type="ARBA" id="ARBA00008416"/>
    </source>
</evidence>
<evidence type="ECO:0000256" key="2">
    <source>
        <dbReference type="PIRSR" id="PIRSR006232-1"/>
    </source>
</evidence>
<keyword evidence="2" id="KW-0408">Iron</keyword>
<dbReference type="HOGENOM" id="CLU_064194_2_2_6"/>
<dbReference type="GO" id="GO:0046872">
    <property type="term" value="F:metal ion binding"/>
    <property type="evidence" value="ECO:0007669"/>
    <property type="project" value="UniProtKB-KW"/>
</dbReference>
<dbReference type="AlphaFoldDB" id="A0A0C5VRU3"/>
<dbReference type="PIRSF" id="PIRSF006232">
    <property type="entry name" value="Pirin"/>
    <property type="match status" value="1"/>
</dbReference>
<dbReference type="InterPro" id="IPR012093">
    <property type="entry name" value="Pirin"/>
</dbReference>
<dbReference type="PANTHER" id="PTHR43212">
    <property type="entry name" value="QUERCETIN 2,3-DIOXYGENASE"/>
    <property type="match status" value="1"/>
</dbReference>
<dbReference type="InterPro" id="IPR014710">
    <property type="entry name" value="RmlC-like_jellyroll"/>
</dbReference>
<evidence type="ECO:0000259" key="5">
    <source>
        <dbReference type="Pfam" id="PF17954"/>
    </source>
</evidence>
<feature type="binding site" evidence="2">
    <location>
        <position position="103"/>
    </location>
    <ligand>
        <name>Fe cation</name>
        <dbReference type="ChEBI" id="CHEBI:24875"/>
    </ligand>
</feature>
<dbReference type="PANTHER" id="PTHR43212:SF3">
    <property type="entry name" value="QUERCETIN 2,3-DIOXYGENASE"/>
    <property type="match status" value="1"/>
</dbReference>
<keyword evidence="2" id="KW-0479">Metal-binding</keyword>
<feature type="binding site" evidence="2">
    <location>
        <position position="59"/>
    </location>
    <ligand>
        <name>Fe cation</name>
        <dbReference type="ChEBI" id="CHEBI:24875"/>
    </ligand>
</feature>
<reference evidence="6 7" key="1">
    <citation type="submission" date="2014-01" db="EMBL/GenBank/DDBJ databases">
        <title>Full genme sequencing of cellulolytic bacterium Gynuella sunshinyii YC6258T gen. nov., sp. nov.</title>
        <authorList>
            <person name="Khan H."/>
            <person name="Chung E.J."/>
            <person name="Chung Y.R."/>
        </authorList>
    </citation>
    <scope>NUCLEOTIDE SEQUENCE [LARGE SCALE GENOMIC DNA]</scope>
    <source>
        <strain evidence="6 7">YC6258</strain>
    </source>
</reference>
<comment type="cofactor">
    <cofactor evidence="2">
        <name>Fe cation</name>
        <dbReference type="ChEBI" id="CHEBI:24875"/>
    </cofactor>
    <text evidence="2">Binds 1 Fe cation per subunit.</text>
</comment>
<comment type="similarity">
    <text evidence="1 3">Belongs to the pirin family.</text>
</comment>
<dbReference type="Pfam" id="PF02678">
    <property type="entry name" value="Pirin"/>
    <property type="match status" value="1"/>
</dbReference>
<dbReference type="RefSeq" id="WP_044619117.1">
    <property type="nucleotide sequence ID" value="NZ_CP007142.1"/>
</dbReference>
<dbReference type="Proteomes" id="UP000032266">
    <property type="component" value="Chromosome"/>
</dbReference>
<feature type="domain" description="Pirin N-terminal" evidence="4">
    <location>
        <begin position="12"/>
        <end position="119"/>
    </location>
</feature>
<dbReference type="InterPro" id="IPR011051">
    <property type="entry name" value="RmlC_Cupin_sf"/>
</dbReference>
<evidence type="ECO:0000313" key="6">
    <source>
        <dbReference type="EMBL" id="AJQ97352.1"/>
    </source>
</evidence>
<evidence type="ECO:0000313" key="7">
    <source>
        <dbReference type="Proteomes" id="UP000032266"/>
    </source>
</evidence>
<gene>
    <name evidence="6" type="ORF">YC6258_05322</name>
</gene>
<proteinExistence type="inferred from homology"/>
<feature type="binding site" evidence="2">
    <location>
        <position position="57"/>
    </location>
    <ligand>
        <name>Fe cation</name>
        <dbReference type="ChEBI" id="CHEBI:24875"/>
    </ligand>
</feature>
<dbReference type="Pfam" id="PF17954">
    <property type="entry name" value="Pirin_C_2"/>
    <property type="match status" value="1"/>
</dbReference>
<keyword evidence="7" id="KW-1185">Reference proteome</keyword>
<dbReference type="KEGG" id="gsn:YC6258_05322"/>
<dbReference type="PATRIC" id="fig|1445510.3.peg.5283"/>
<dbReference type="Gene3D" id="2.60.120.10">
    <property type="entry name" value="Jelly Rolls"/>
    <property type="match status" value="2"/>
</dbReference>
<sequence length="233" mass="25587">MDYIRLAGERGQANFGWLDSKHSFSFGSYYDPSHMGFSVLRVINDDTVSPGAGFSPHGHQDMEIISYILEGNIEHKDSTGNHYVIPAGEVQRMSAGTGITHSEYNPSQTDSLKFLQIWILPNVQGILPSYEQASIPQVSKLTALVTPDGQDGSLHIHQDAAIYRLVLEPGEAYQLETGSRFGYLHVINGAAITDRLTVNSGDAFGLKSERQQHLRAGEQGLEALWFDLPAKAS</sequence>
<feature type="domain" description="Quercetin 2,3-dioxygenase C-terminal cupin" evidence="5">
    <location>
        <begin position="144"/>
        <end position="228"/>
    </location>
</feature>
<protein>
    <submittedName>
        <fullName evidence="6">Pirin-related protein</fullName>
    </submittedName>
</protein>
<dbReference type="EMBL" id="CP007142">
    <property type="protein sequence ID" value="AJQ97352.1"/>
    <property type="molecule type" value="Genomic_DNA"/>
</dbReference>
<evidence type="ECO:0000259" key="4">
    <source>
        <dbReference type="Pfam" id="PF02678"/>
    </source>
</evidence>
<accession>A0A0C5VRU3</accession>
<name>A0A0C5VRU3_9GAMM</name>